<accession>A0A3S1I652</accession>
<organism evidence="2 3">
    <name type="scientific">Trichormus variabilis SAG 1403-4b</name>
    <dbReference type="NCBI Taxonomy" id="447716"/>
    <lineage>
        <taxon>Bacteria</taxon>
        <taxon>Bacillati</taxon>
        <taxon>Cyanobacteriota</taxon>
        <taxon>Cyanophyceae</taxon>
        <taxon>Nostocales</taxon>
        <taxon>Nostocaceae</taxon>
        <taxon>Trichormus</taxon>
    </lineage>
</organism>
<feature type="transmembrane region" description="Helical" evidence="1">
    <location>
        <begin position="84"/>
        <end position="111"/>
    </location>
</feature>
<protein>
    <submittedName>
        <fullName evidence="2">Uncharacterized protein</fullName>
    </submittedName>
</protein>
<evidence type="ECO:0000256" key="1">
    <source>
        <dbReference type="SAM" id="Phobius"/>
    </source>
</evidence>
<dbReference type="AlphaFoldDB" id="A0A3S1I652"/>
<gene>
    <name evidence="2" type="ORF">DSM107003_48520</name>
</gene>
<keyword evidence="1" id="KW-0812">Transmembrane</keyword>
<sequence length="112" mass="12648">MKKNLKRLNQIGEVSASLACIVAIFLIASLYIEPIKSWTSYLVAILLVTSSPFLLFTQGIIPLITGRMRVSLAFIYEFDAPPFFARLISLFYIMFGILALLLGFILLIVWLM</sequence>
<keyword evidence="1" id="KW-0472">Membrane</keyword>
<dbReference type="RefSeq" id="WP_127056640.1">
    <property type="nucleotide sequence ID" value="NZ_RSCM01000024.1"/>
</dbReference>
<comment type="caution">
    <text evidence="2">The sequence shown here is derived from an EMBL/GenBank/DDBJ whole genome shotgun (WGS) entry which is preliminary data.</text>
</comment>
<reference evidence="2 3" key="1">
    <citation type="journal article" date="2019" name="Genome Biol. Evol.">
        <title>Day and night: Metabolic profiles and evolutionary relationships of six axenic non-marine cyanobacteria.</title>
        <authorList>
            <person name="Will S.E."/>
            <person name="Henke P."/>
            <person name="Boedeker C."/>
            <person name="Huang S."/>
            <person name="Brinkmann H."/>
            <person name="Rohde M."/>
            <person name="Jarek M."/>
            <person name="Friedl T."/>
            <person name="Seufert S."/>
            <person name="Schumacher M."/>
            <person name="Overmann J."/>
            <person name="Neumann-Schaal M."/>
            <person name="Petersen J."/>
        </authorList>
    </citation>
    <scope>NUCLEOTIDE SEQUENCE [LARGE SCALE GENOMIC DNA]</scope>
    <source>
        <strain evidence="2 3">SAG 1403-4b</strain>
    </source>
</reference>
<evidence type="ECO:0000313" key="3">
    <source>
        <dbReference type="Proteomes" id="UP000276103"/>
    </source>
</evidence>
<keyword evidence="1" id="KW-1133">Transmembrane helix</keyword>
<keyword evidence="3" id="KW-1185">Reference proteome</keyword>
<name>A0A3S1I652_ANAVA</name>
<feature type="transmembrane region" description="Helical" evidence="1">
    <location>
        <begin position="12"/>
        <end position="32"/>
    </location>
</feature>
<dbReference type="Proteomes" id="UP000276103">
    <property type="component" value="Unassembled WGS sequence"/>
</dbReference>
<feature type="transmembrane region" description="Helical" evidence="1">
    <location>
        <begin position="38"/>
        <end position="64"/>
    </location>
</feature>
<dbReference type="EMBL" id="RSCM01000024">
    <property type="protein sequence ID" value="RUS92729.1"/>
    <property type="molecule type" value="Genomic_DNA"/>
</dbReference>
<evidence type="ECO:0000313" key="2">
    <source>
        <dbReference type="EMBL" id="RUS92729.1"/>
    </source>
</evidence>
<proteinExistence type="predicted"/>